<evidence type="ECO:0000313" key="1">
    <source>
        <dbReference type="EMBL" id="KAG6523956.1"/>
    </source>
</evidence>
<dbReference type="SUPFAM" id="SSF52540">
    <property type="entry name" value="P-loop containing nucleoside triphosphate hydrolases"/>
    <property type="match status" value="1"/>
</dbReference>
<gene>
    <name evidence="1" type="ORF">ZIOFF_013844</name>
</gene>
<comment type="caution">
    <text evidence="1">The sequence shown here is derived from an EMBL/GenBank/DDBJ whole genome shotgun (WGS) entry which is preliminary data.</text>
</comment>
<name>A0A8J5HAP1_ZINOF</name>
<organism evidence="1 2">
    <name type="scientific">Zingiber officinale</name>
    <name type="common">Ginger</name>
    <name type="synonym">Amomum zingiber</name>
    <dbReference type="NCBI Taxonomy" id="94328"/>
    <lineage>
        <taxon>Eukaryota</taxon>
        <taxon>Viridiplantae</taxon>
        <taxon>Streptophyta</taxon>
        <taxon>Embryophyta</taxon>
        <taxon>Tracheophyta</taxon>
        <taxon>Spermatophyta</taxon>
        <taxon>Magnoliopsida</taxon>
        <taxon>Liliopsida</taxon>
        <taxon>Zingiberales</taxon>
        <taxon>Zingiberaceae</taxon>
        <taxon>Zingiber</taxon>
    </lineage>
</organism>
<evidence type="ECO:0000313" key="2">
    <source>
        <dbReference type="Proteomes" id="UP000734854"/>
    </source>
</evidence>
<accession>A0A8J5HAP1</accession>
<protein>
    <submittedName>
        <fullName evidence="1">Uncharacterized protein</fullName>
    </submittedName>
</protein>
<sequence length="285" mass="31397">MIIPMYIALVQNRVNTMEIIQRCHNCYTKQFVKRVNSIYQQHLANHCVNDAEKYKLDHPSCFHYLNQSKLYELEGASNVEEYLKTRKAIDIVGFSLGCQWTLGQRVEEEEGGIDARAATRGGRKASAGAQGPDLGFSWPINRGLGCDPGLGHRSMVASGAIGGSNPVRHRRLGLRGLLLEVTTEVKLGAASALIPNTTNQYLPNKIQQDTSSVDWIITSYARRKPGGCSSNLEKGVDRSEPSTTAPVVILLTKTGQSTEIRSRARPPPSKLGHCSRVKVMNLCQH</sequence>
<dbReference type="Proteomes" id="UP000734854">
    <property type="component" value="Unassembled WGS sequence"/>
</dbReference>
<reference evidence="1 2" key="1">
    <citation type="submission" date="2020-08" db="EMBL/GenBank/DDBJ databases">
        <title>Plant Genome Project.</title>
        <authorList>
            <person name="Zhang R.-G."/>
        </authorList>
    </citation>
    <scope>NUCLEOTIDE SEQUENCE [LARGE SCALE GENOMIC DNA]</scope>
    <source>
        <tissue evidence="1">Rhizome</tissue>
    </source>
</reference>
<dbReference type="EMBL" id="JACMSC010000004">
    <property type="protein sequence ID" value="KAG6523956.1"/>
    <property type="molecule type" value="Genomic_DNA"/>
</dbReference>
<keyword evidence="2" id="KW-1185">Reference proteome</keyword>
<dbReference type="AlphaFoldDB" id="A0A8J5HAP1"/>
<dbReference type="InterPro" id="IPR027417">
    <property type="entry name" value="P-loop_NTPase"/>
</dbReference>
<proteinExistence type="predicted"/>
<dbReference type="Gene3D" id="1.10.10.820">
    <property type="match status" value="1"/>
</dbReference>